<dbReference type="PATRIC" id="fig|1515334.3.peg.4985"/>
<dbReference type="Pfam" id="PF13328">
    <property type="entry name" value="HD_4"/>
    <property type="match status" value="1"/>
</dbReference>
<comment type="caution">
    <text evidence="1">The sequence shown here is derived from an EMBL/GenBank/DDBJ whole genome shotgun (WGS) entry which is preliminary data.</text>
</comment>
<sequence>MATSRRSDCQQHPSLEESAAWAGHWHATQQDKAGQPYVGHLVRVSRHLLRLFPDASTVERHAAWLHDVLEDTEVTAADLAARGYAPEVIATVQAVTKSPDPEMTYAQRIERLAREGTVSAIRVKLADLSDNSDPDRLAQLPGNKAASLGARYLAAKQRLFEELDRRSGDQDANGSSQPE</sequence>
<dbReference type="GO" id="GO:0008893">
    <property type="term" value="F:guanosine-3',5'-bis(diphosphate) 3'-diphosphatase activity"/>
    <property type="evidence" value="ECO:0007669"/>
    <property type="project" value="UniProtKB-EC"/>
</dbReference>
<keyword evidence="2" id="KW-1185">Reference proteome</keyword>
<dbReference type="EMBL" id="JSUQ01000026">
    <property type="protein sequence ID" value="KHQ50449.1"/>
    <property type="molecule type" value="Genomic_DNA"/>
</dbReference>
<dbReference type="Gene3D" id="1.10.3210.10">
    <property type="entry name" value="Hypothetical protein af1432"/>
    <property type="match status" value="1"/>
</dbReference>
<protein>
    <submittedName>
        <fullName evidence="1">Guanosine-3',5'-bis(Diphosphate) 3'-pyrophosphohydrolase</fullName>
        <ecNumber evidence="1">3.1.7.2</ecNumber>
    </submittedName>
</protein>
<evidence type="ECO:0000313" key="2">
    <source>
        <dbReference type="Proteomes" id="UP000030960"/>
    </source>
</evidence>
<proteinExistence type="predicted"/>
<organism evidence="1 2">
    <name type="scientific">Mameliella alba</name>
    <dbReference type="NCBI Taxonomy" id="561184"/>
    <lineage>
        <taxon>Bacteria</taxon>
        <taxon>Pseudomonadati</taxon>
        <taxon>Pseudomonadota</taxon>
        <taxon>Alphaproteobacteria</taxon>
        <taxon>Rhodobacterales</taxon>
        <taxon>Roseobacteraceae</taxon>
        <taxon>Mameliella</taxon>
    </lineage>
</organism>
<evidence type="ECO:0000313" key="1">
    <source>
        <dbReference type="EMBL" id="KHQ50449.1"/>
    </source>
</evidence>
<dbReference type="EC" id="3.1.7.2" evidence="1"/>
<dbReference type="PANTHER" id="PTHR46246">
    <property type="entry name" value="GUANOSINE-3',5'-BIS(DIPHOSPHATE) 3'-PYROPHOSPHOHYDROLASE MESH1"/>
    <property type="match status" value="1"/>
</dbReference>
<dbReference type="AlphaFoldDB" id="A0A0B3SIU4"/>
<dbReference type="SUPFAM" id="SSF109604">
    <property type="entry name" value="HD-domain/PDEase-like"/>
    <property type="match status" value="1"/>
</dbReference>
<keyword evidence="1" id="KW-0378">Hydrolase</keyword>
<name>A0A0B3SIU4_9RHOB</name>
<dbReference type="RefSeq" id="WP_052244828.1">
    <property type="nucleotide sequence ID" value="NZ_JSUQ01000026.1"/>
</dbReference>
<reference evidence="1 2" key="1">
    <citation type="submission" date="2014-10" db="EMBL/GenBank/DDBJ databases">
        <title>Genome sequence of Ponticoccus sp. strain UMTAT08 isolated from clonal culture of toxic dinoflagellate Alexandrium tamiyavanichii.</title>
        <authorList>
            <person name="Gan H.Y."/>
            <person name="Muhd D.-D."/>
            <person name="Mohd Noor M.E."/>
            <person name="Yeong Y.S."/>
            <person name="Usup G."/>
        </authorList>
    </citation>
    <scope>NUCLEOTIDE SEQUENCE [LARGE SCALE GENOMIC DNA]</scope>
    <source>
        <strain evidence="1 2">UMTAT08</strain>
    </source>
</reference>
<dbReference type="InterPro" id="IPR052194">
    <property type="entry name" value="MESH1"/>
</dbReference>
<accession>A0A0B3SIU4</accession>
<dbReference type="STRING" id="561184.SAMN05216376_12152"/>
<dbReference type="PANTHER" id="PTHR46246:SF1">
    <property type="entry name" value="GUANOSINE-3',5'-BIS(DIPHOSPHATE) 3'-PYROPHOSPHOHYDROLASE MESH1"/>
    <property type="match status" value="1"/>
</dbReference>
<dbReference type="Proteomes" id="UP000030960">
    <property type="component" value="Unassembled WGS sequence"/>
</dbReference>
<gene>
    <name evidence="1" type="ORF">OA50_04957</name>
</gene>